<evidence type="ECO:0000256" key="6">
    <source>
        <dbReference type="SAM" id="MobiDB-lite"/>
    </source>
</evidence>
<gene>
    <name evidence="7" type="ORF">EX30DRAFT_374722</name>
</gene>
<evidence type="ECO:0000256" key="1">
    <source>
        <dbReference type="ARBA" id="ARBA00004496"/>
    </source>
</evidence>
<dbReference type="GO" id="GO:0005737">
    <property type="term" value="C:cytoplasm"/>
    <property type="evidence" value="ECO:0007669"/>
    <property type="project" value="UniProtKB-SubCell"/>
</dbReference>
<dbReference type="GO" id="GO:0045503">
    <property type="term" value="F:dynein light chain binding"/>
    <property type="evidence" value="ECO:0007669"/>
    <property type="project" value="TreeGrafter"/>
</dbReference>
<dbReference type="InterPro" id="IPR015943">
    <property type="entry name" value="WD40/YVTN_repeat-like_dom_sf"/>
</dbReference>
<dbReference type="Proteomes" id="UP000298138">
    <property type="component" value="Unassembled WGS sequence"/>
</dbReference>
<reference evidence="7 8" key="1">
    <citation type="submission" date="2019-04" db="EMBL/GenBank/DDBJ databases">
        <title>Comparative genomics and transcriptomics to analyze fruiting body development in filamentous ascomycetes.</title>
        <authorList>
            <consortium name="DOE Joint Genome Institute"/>
            <person name="Lutkenhaus R."/>
            <person name="Traeger S."/>
            <person name="Breuer J."/>
            <person name="Kuo A."/>
            <person name="Lipzen A."/>
            <person name="Pangilinan J."/>
            <person name="Dilworth D."/>
            <person name="Sandor L."/>
            <person name="Poggeler S."/>
            <person name="Barry K."/>
            <person name="Grigoriev I.V."/>
            <person name="Nowrousian M."/>
        </authorList>
    </citation>
    <scope>NUCLEOTIDE SEQUENCE [LARGE SCALE GENOMIC DNA]</scope>
    <source>
        <strain evidence="7 8">CBS 389.68</strain>
    </source>
</reference>
<dbReference type="AlphaFoldDB" id="A0A4S2MKD7"/>
<dbReference type="InterPro" id="IPR001680">
    <property type="entry name" value="WD40_rpt"/>
</dbReference>
<evidence type="ECO:0000256" key="5">
    <source>
        <dbReference type="PROSITE-ProRule" id="PRU00221"/>
    </source>
</evidence>
<accession>A0A4S2MKD7</accession>
<keyword evidence="4" id="KW-0677">Repeat</keyword>
<keyword evidence="2" id="KW-0963">Cytoplasm</keyword>
<dbReference type="PANTHER" id="PTHR12442:SF22">
    <property type="entry name" value="CYTOPLASMIC DYNEIN 1 INTERMEDIATE CHAIN-RELATED"/>
    <property type="match status" value="1"/>
</dbReference>
<dbReference type="SUPFAM" id="SSF50978">
    <property type="entry name" value="WD40 repeat-like"/>
    <property type="match status" value="1"/>
</dbReference>
<dbReference type="InParanoid" id="A0A4S2MKD7"/>
<evidence type="ECO:0000313" key="7">
    <source>
        <dbReference type="EMBL" id="TGZ77402.1"/>
    </source>
</evidence>
<dbReference type="STRING" id="341454.A0A4S2MKD7"/>
<dbReference type="GO" id="GO:0045504">
    <property type="term" value="F:dynein heavy chain binding"/>
    <property type="evidence" value="ECO:0007669"/>
    <property type="project" value="TreeGrafter"/>
</dbReference>
<dbReference type="InterPro" id="IPR036322">
    <property type="entry name" value="WD40_repeat_dom_sf"/>
</dbReference>
<evidence type="ECO:0000313" key="8">
    <source>
        <dbReference type="Proteomes" id="UP000298138"/>
    </source>
</evidence>
<proteinExistence type="predicted"/>
<dbReference type="GO" id="GO:0005868">
    <property type="term" value="C:cytoplasmic dynein complex"/>
    <property type="evidence" value="ECO:0007669"/>
    <property type="project" value="TreeGrafter"/>
</dbReference>
<feature type="compositionally biased region" description="Basic and acidic residues" evidence="6">
    <location>
        <begin position="21"/>
        <end position="38"/>
    </location>
</feature>
<dbReference type="SMART" id="SM00320">
    <property type="entry name" value="WD40"/>
    <property type="match status" value="5"/>
</dbReference>
<evidence type="ECO:0000256" key="4">
    <source>
        <dbReference type="ARBA" id="ARBA00022737"/>
    </source>
</evidence>
<keyword evidence="3 5" id="KW-0853">WD repeat</keyword>
<organism evidence="7 8">
    <name type="scientific">Ascodesmis nigricans</name>
    <dbReference type="NCBI Taxonomy" id="341454"/>
    <lineage>
        <taxon>Eukaryota</taxon>
        <taxon>Fungi</taxon>
        <taxon>Dikarya</taxon>
        <taxon>Ascomycota</taxon>
        <taxon>Pezizomycotina</taxon>
        <taxon>Pezizomycetes</taxon>
        <taxon>Pezizales</taxon>
        <taxon>Ascodesmidaceae</taxon>
        <taxon>Ascodesmis</taxon>
    </lineage>
</organism>
<evidence type="ECO:0000256" key="3">
    <source>
        <dbReference type="ARBA" id="ARBA00022574"/>
    </source>
</evidence>
<dbReference type="Gene3D" id="2.130.10.10">
    <property type="entry name" value="YVTN repeat-like/Quinoprotein amine dehydrogenase"/>
    <property type="match status" value="2"/>
</dbReference>
<comment type="subcellular location">
    <subcellularLocation>
        <location evidence="1">Cytoplasm</location>
    </subcellularLocation>
</comment>
<dbReference type="Pfam" id="PF00400">
    <property type="entry name" value="WD40"/>
    <property type="match status" value="2"/>
</dbReference>
<keyword evidence="8" id="KW-1185">Reference proteome</keyword>
<feature type="region of interest" description="Disordered" evidence="6">
    <location>
        <begin position="21"/>
        <end position="42"/>
    </location>
</feature>
<dbReference type="OrthoDB" id="366230at2759"/>
<feature type="repeat" description="WD" evidence="5">
    <location>
        <begin position="460"/>
        <end position="497"/>
    </location>
</feature>
<dbReference type="InterPro" id="IPR050687">
    <property type="entry name" value="Dynein_IC"/>
</dbReference>
<evidence type="ECO:0000256" key="2">
    <source>
        <dbReference type="ARBA" id="ARBA00022490"/>
    </source>
</evidence>
<dbReference type="EMBL" id="ML220154">
    <property type="protein sequence ID" value="TGZ77402.1"/>
    <property type="molecule type" value="Genomic_DNA"/>
</dbReference>
<dbReference type="FunFam" id="2.130.10.10:FF:000414">
    <property type="entry name" value="Cytoplasmic dynein intermediate chain"/>
    <property type="match status" value="1"/>
</dbReference>
<dbReference type="GO" id="GO:0010970">
    <property type="term" value="P:transport along microtubule"/>
    <property type="evidence" value="ECO:0007669"/>
    <property type="project" value="TreeGrafter"/>
</dbReference>
<dbReference type="PROSITE" id="PS50082">
    <property type="entry name" value="WD_REPEATS_2"/>
    <property type="match status" value="1"/>
</dbReference>
<name>A0A4S2MKD7_9PEZI</name>
<protein>
    <submittedName>
        <fullName evidence="7">WD40 repeat-like protein</fullName>
    </submittedName>
</protein>
<sequence>MSSMEQRKAEIAAKRQRLAEIKQRNVDRKSGVTRRGQDVHTPISSRVENTAEIDTLLDRLVGHASVYGSSRPGSVTGSIISEVKSPVTQSVPARPSAPSGITLQNISTAPVAVILDEPPAPVREIVTYSKEVQTSEAWTDENETNNVQVISESKEQEIREKIRNEILEEMKEVQAPADADRGEKHGFFARELSEEEKQAISASHEFLDFIERSSKIVERALDIEYDILADYGMDVNGDDEDETGRRLKEVVQFYDERWSKKRMISDIHFSYKFPELVLAAYTKNPAAPHDPDGLVQVWNVHSPSRAEYVFHAQSDVLTARFSPFHPSLIIGGAYSGQVLVWDTRAKSQPVHKTPLTGHGHTHPVYSIAVVGTQNANNIISCSTDGWVCAWSPDILQQPQEQLDLTCPQPAKTDDMAPTCLAFPQSDPTYFLVGTEEGAIYPCHRYDRASAKAGVDPQISYRGHAAPIMSLDFHPVRGPVDLGDLVLSTSLDWTVKLWRSRPPTSSTAVNTQPIMEFNRDDIVYDAKWSSTKPGMFGLVDGAGQVEVWDLTVDPEVPIAKTTPSSKTEQTYMMKSLNKIAWEHHEGKRLAVGGMSGTVSVFDVATESPRNEEWTNVKKLVSRAEEGATR</sequence>
<dbReference type="PANTHER" id="PTHR12442">
    <property type="entry name" value="DYNEIN INTERMEDIATE CHAIN"/>
    <property type="match status" value="1"/>
</dbReference>